<sequence>MAQAEFLFNSGEANGRSGGPGETIAGAAAESAGTVADGWHVADRAAEVAPNMLLLPLQGTKSCVFMEEAEEALFPEGPSEVDEYGAPTSCGECGASQLDIALLPASASLPSSPGVNLSSSPADAPPRALGANATCVAYAVRPGVVRVVRVLDHQALEAASVCRVLLPPPPLGSRGPRAAAHVSLCQEKPHFLLLADNLGLVVVYKRKADSPSGQTAGQSVPTDTEGVPQGPSNQAGGAVGVPTDTASPFVQLQLNLQEHGPLLDVFWLPALPQQQQQDSGGGAAEDTKVAGGRFFVTVQRHHVAVWSVPLLRILAVTLRKNPQSEPVKVRCICTCICTDPCPTCVTASLHMPVILGVRGRTSATALLA</sequence>
<proteinExistence type="predicted"/>
<dbReference type="GeneID" id="25335596"/>
<dbReference type="EMBL" id="HG718857">
    <property type="protein sequence ID" value="CDJ56263.1"/>
    <property type="molecule type" value="Genomic_DNA"/>
</dbReference>
<dbReference type="RefSeq" id="XP_013332913.1">
    <property type="nucleotide sequence ID" value="XM_013477459.1"/>
</dbReference>
<evidence type="ECO:0000313" key="2">
    <source>
        <dbReference type="EMBL" id="CDJ56263.1"/>
    </source>
</evidence>
<dbReference type="VEuPathDB" id="ToxoDB:EMWEY_00016100"/>
<accession>U6LZI1</accession>
<dbReference type="OrthoDB" id="347877at2759"/>
<organism evidence="2 3">
    <name type="scientific">Eimeria maxima</name>
    <name type="common">Coccidian parasite</name>
    <dbReference type="NCBI Taxonomy" id="5804"/>
    <lineage>
        <taxon>Eukaryota</taxon>
        <taxon>Sar</taxon>
        <taxon>Alveolata</taxon>
        <taxon>Apicomplexa</taxon>
        <taxon>Conoidasida</taxon>
        <taxon>Coccidia</taxon>
        <taxon>Eucoccidiorida</taxon>
        <taxon>Eimeriorina</taxon>
        <taxon>Eimeriidae</taxon>
        <taxon>Eimeria</taxon>
    </lineage>
</organism>
<reference evidence="2" key="1">
    <citation type="submission" date="2013-10" db="EMBL/GenBank/DDBJ databases">
        <title>Genomic analysis of the causative agents of coccidiosis in chickens.</title>
        <authorList>
            <person name="Reid A.J."/>
            <person name="Blake D."/>
            <person name="Billington K."/>
            <person name="Browne H."/>
            <person name="Dunn M."/>
            <person name="Hung S."/>
            <person name="Kawahara F."/>
            <person name="Miranda-Saavedra D."/>
            <person name="Mourier T."/>
            <person name="Nagra H."/>
            <person name="Otto T.D."/>
            <person name="Rawlings N."/>
            <person name="Sanchez A."/>
            <person name="Sanders M."/>
            <person name="Subramaniam C."/>
            <person name="Tay Y."/>
            <person name="Dear P."/>
            <person name="Doerig C."/>
            <person name="Gruber A."/>
            <person name="Parkinson J."/>
            <person name="Shirley M."/>
            <person name="Wan K.L."/>
            <person name="Berriman M."/>
            <person name="Tomley F."/>
            <person name="Pain A."/>
        </authorList>
    </citation>
    <scope>NUCLEOTIDE SEQUENCE [LARGE SCALE GENOMIC DNA]</scope>
    <source>
        <strain evidence="2">Weybridge</strain>
    </source>
</reference>
<dbReference type="AlphaFoldDB" id="U6LZI1"/>
<feature type="compositionally biased region" description="Polar residues" evidence="1">
    <location>
        <begin position="211"/>
        <end position="222"/>
    </location>
</feature>
<evidence type="ECO:0000313" key="3">
    <source>
        <dbReference type="Proteomes" id="UP000030763"/>
    </source>
</evidence>
<keyword evidence="3" id="KW-1185">Reference proteome</keyword>
<evidence type="ECO:0000256" key="1">
    <source>
        <dbReference type="SAM" id="MobiDB-lite"/>
    </source>
</evidence>
<reference evidence="2" key="2">
    <citation type="submission" date="2013-10" db="EMBL/GenBank/DDBJ databases">
        <authorList>
            <person name="Aslett M."/>
        </authorList>
    </citation>
    <scope>NUCLEOTIDE SEQUENCE [LARGE SCALE GENOMIC DNA]</scope>
    <source>
        <strain evidence="2">Weybridge</strain>
    </source>
</reference>
<dbReference type="Proteomes" id="UP000030763">
    <property type="component" value="Unassembled WGS sequence"/>
</dbReference>
<name>U6LZI1_EIMMA</name>
<feature type="region of interest" description="Disordered" evidence="1">
    <location>
        <begin position="210"/>
        <end position="241"/>
    </location>
</feature>
<gene>
    <name evidence="2" type="ORF">EMWEY_00016100</name>
</gene>
<protein>
    <submittedName>
        <fullName evidence="2">Uncharacterized protein</fullName>
    </submittedName>
</protein>